<sequence length="206" mass="21308">MVLACESGGKPAARAALIALPAARRLAGWDGASVRPEISTAWGPDGWRRRGGLSRRRACWSVARSDGWLCAAGGALEEAPVRRLERAVEGCCLWGDQRSNRAAAPMAPAALCLWCFAALRRAAAGQHGLKRRGLSRLGGGEIVGWAGLMAAGGGTLGCGDFGVWGPPGFGVWVVLLRGRGTRPSVLRLGGARPGPPGGGPLLGVWK</sequence>
<dbReference type="Proteomes" id="UP001066276">
    <property type="component" value="Chromosome 5"/>
</dbReference>
<name>A0AAV7RTK3_PLEWA</name>
<dbReference type="EMBL" id="JANPWB010000009">
    <property type="protein sequence ID" value="KAJ1156104.1"/>
    <property type="molecule type" value="Genomic_DNA"/>
</dbReference>
<protein>
    <submittedName>
        <fullName evidence="1">Uncharacterized protein</fullName>
    </submittedName>
</protein>
<evidence type="ECO:0000313" key="2">
    <source>
        <dbReference type="Proteomes" id="UP001066276"/>
    </source>
</evidence>
<dbReference type="AlphaFoldDB" id="A0AAV7RTK3"/>
<evidence type="ECO:0000313" key="1">
    <source>
        <dbReference type="EMBL" id="KAJ1156104.1"/>
    </source>
</evidence>
<proteinExistence type="predicted"/>
<accession>A0AAV7RTK3</accession>
<reference evidence="1" key="1">
    <citation type="journal article" date="2022" name="bioRxiv">
        <title>Sequencing and chromosome-scale assembly of the giantPleurodeles waltlgenome.</title>
        <authorList>
            <person name="Brown T."/>
            <person name="Elewa A."/>
            <person name="Iarovenko S."/>
            <person name="Subramanian E."/>
            <person name="Araus A.J."/>
            <person name="Petzold A."/>
            <person name="Susuki M."/>
            <person name="Suzuki K.-i.T."/>
            <person name="Hayashi T."/>
            <person name="Toyoda A."/>
            <person name="Oliveira C."/>
            <person name="Osipova E."/>
            <person name="Leigh N.D."/>
            <person name="Simon A."/>
            <person name="Yun M.H."/>
        </authorList>
    </citation>
    <scope>NUCLEOTIDE SEQUENCE</scope>
    <source>
        <strain evidence="1">20211129_DDA</strain>
        <tissue evidence="1">Liver</tissue>
    </source>
</reference>
<gene>
    <name evidence="1" type="ORF">NDU88_008829</name>
</gene>
<keyword evidence="2" id="KW-1185">Reference proteome</keyword>
<comment type="caution">
    <text evidence="1">The sequence shown here is derived from an EMBL/GenBank/DDBJ whole genome shotgun (WGS) entry which is preliminary data.</text>
</comment>
<organism evidence="1 2">
    <name type="scientific">Pleurodeles waltl</name>
    <name type="common">Iberian ribbed newt</name>
    <dbReference type="NCBI Taxonomy" id="8319"/>
    <lineage>
        <taxon>Eukaryota</taxon>
        <taxon>Metazoa</taxon>
        <taxon>Chordata</taxon>
        <taxon>Craniata</taxon>
        <taxon>Vertebrata</taxon>
        <taxon>Euteleostomi</taxon>
        <taxon>Amphibia</taxon>
        <taxon>Batrachia</taxon>
        <taxon>Caudata</taxon>
        <taxon>Salamandroidea</taxon>
        <taxon>Salamandridae</taxon>
        <taxon>Pleurodelinae</taxon>
        <taxon>Pleurodeles</taxon>
    </lineage>
</organism>